<proteinExistence type="predicted"/>
<name>A0ABP9DG46_9BACT</name>
<accession>A0ABP9DG46</accession>
<dbReference type="Proteomes" id="UP001500298">
    <property type="component" value="Unassembled WGS sequence"/>
</dbReference>
<dbReference type="RefSeq" id="WP_345373494.1">
    <property type="nucleotide sequence ID" value="NZ_BAABJX010000051.1"/>
</dbReference>
<evidence type="ECO:0008006" key="3">
    <source>
        <dbReference type="Google" id="ProtNLM"/>
    </source>
</evidence>
<keyword evidence="2" id="KW-1185">Reference proteome</keyword>
<protein>
    <recommendedName>
        <fullName evidence="3">YD repeat-containing protein</fullName>
    </recommendedName>
</protein>
<evidence type="ECO:0000313" key="2">
    <source>
        <dbReference type="Proteomes" id="UP001500298"/>
    </source>
</evidence>
<reference evidence="2" key="1">
    <citation type="journal article" date="2019" name="Int. J. Syst. Evol. Microbiol.">
        <title>The Global Catalogue of Microorganisms (GCM) 10K type strain sequencing project: providing services to taxonomists for standard genome sequencing and annotation.</title>
        <authorList>
            <consortium name="The Broad Institute Genomics Platform"/>
            <consortium name="The Broad Institute Genome Sequencing Center for Infectious Disease"/>
            <person name="Wu L."/>
            <person name="Ma J."/>
        </authorList>
    </citation>
    <scope>NUCLEOTIDE SEQUENCE [LARGE SCALE GENOMIC DNA]</scope>
    <source>
        <strain evidence="2">JCM 18326</strain>
    </source>
</reference>
<gene>
    <name evidence="1" type="ORF">GCM10023331_31440</name>
</gene>
<comment type="caution">
    <text evidence="1">The sequence shown here is derived from an EMBL/GenBank/DDBJ whole genome shotgun (WGS) entry which is preliminary data.</text>
</comment>
<sequence length="247" mass="29262">MAFNTKKYVKLFFILWTLAACQKEVEVQSLEYEKKMFNNFKVLHSKTYRQQGDKYLKVQTKLERYDSEKKEYQFRVYNAWDGYSNPKEYVIKYDSNIINNKEYLLEGDSLIYMQTRSLLDFDKSNGKQLSYKIDLASGHVNIYNFEYIDNGLLIQVTNANGKILSEEKLIYDSLGRIISAYKKNTLNGNVEIYQSNHEYDDENKDGFWDIRHSKIKAIVNGERFEHIEKTERTYTLLDSTKRSAVID</sequence>
<dbReference type="EMBL" id="BAABJX010000051">
    <property type="protein sequence ID" value="GAA4844292.1"/>
    <property type="molecule type" value="Genomic_DNA"/>
</dbReference>
<organism evidence="1 2">
    <name type="scientific">Algivirga pacifica</name>
    <dbReference type="NCBI Taxonomy" id="1162670"/>
    <lineage>
        <taxon>Bacteria</taxon>
        <taxon>Pseudomonadati</taxon>
        <taxon>Bacteroidota</taxon>
        <taxon>Cytophagia</taxon>
        <taxon>Cytophagales</taxon>
        <taxon>Flammeovirgaceae</taxon>
        <taxon>Algivirga</taxon>
    </lineage>
</organism>
<evidence type="ECO:0000313" key="1">
    <source>
        <dbReference type="EMBL" id="GAA4844292.1"/>
    </source>
</evidence>
<dbReference type="PROSITE" id="PS51257">
    <property type="entry name" value="PROKAR_LIPOPROTEIN"/>
    <property type="match status" value="1"/>
</dbReference>